<accession>A0A0M8ZSN2</accession>
<evidence type="ECO:0000313" key="1">
    <source>
        <dbReference type="EMBL" id="KOX70157.1"/>
    </source>
</evidence>
<sequence>MNTIIITALTDATCKIQRKHRNVKSHVVEASVREYKKATEVRGDGQSTMEEYYTELSKFDKRVAQLNPTTGTHSDLKNWLHLYSDSE</sequence>
<keyword evidence="2" id="KW-1185">Reference proteome</keyword>
<dbReference type="AlphaFoldDB" id="A0A0M8ZSN2"/>
<name>A0A0M8ZSN2_9HYME</name>
<gene>
    <name evidence="1" type="ORF">WN51_04897</name>
</gene>
<evidence type="ECO:0000313" key="2">
    <source>
        <dbReference type="Proteomes" id="UP000053105"/>
    </source>
</evidence>
<dbReference type="EMBL" id="KQ435876">
    <property type="protein sequence ID" value="KOX70157.1"/>
    <property type="molecule type" value="Genomic_DNA"/>
</dbReference>
<protein>
    <submittedName>
        <fullName evidence="1">Uncharacterized protein</fullName>
    </submittedName>
</protein>
<proteinExistence type="predicted"/>
<reference evidence="1 2" key="1">
    <citation type="submission" date="2015-07" db="EMBL/GenBank/DDBJ databases">
        <title>The genome of Melipona quadrifasciata.</title>
        <authorList>
            <person name="Pan H."/>
            <person name="Kapheim K."/>
        </authorList>
    </citation>
    <scope>NUCLEOTIDE SEQUENCE [LARGE SCALE GENOMIC DNA]</scope>
    <source>
        <strain evidence="1">0111107301</strain>
        <tissue evidence="1">Whole body</tissue>
    </source>
</reference>
<dbReference type="Proteomes" id="UP000053105">
    <property type="component" value="Unassembled WGS sequence"/>
</dbReference>
<organism evidence="1 2">
    <name type="scientific">Melipona quadrifasciata</name>
    <dbReference type="NCBI Taxonomy" id="166423"/>
    <lineage>
        <taxon>Eukaryota</taxon>
        <taxon>Metazoa</taxon>
        <taxon>Ecdysozoa</taxon>
        <taxon>Arthropoda</taxon>
        <taxon>Hexapoda</taxon>
        <taxon>Insecta</taxon>
        <taxon>Pterygota</taxon>
        <taxon>Neoptera</taxon>
        <taxon>Endopterygota</taxon>
        <taxon>Hymenoptera</taxon>
        <taxon>Apocrita</taxon>
        <taxon>Aculeata</taxon>
        <taxon>Apoidea</taxon>
        <taxon>Anthophila</taxon>
        <taxon>Apidae</taxon>
        <taxon>Melipona</taxon>
    </lineage>
</organism>